<evidence type="ECO:0000313" key="2">
    <source>
        <dbReference type="Proteomes" id="UP000006729"/>
    </source>
</evidence>
<dbReference type="EMBL" id="CM009292">
    <property type="protein sequence ID" value="KAI9398219.1"/>
    <property type="molecule type" value="Genomic_DNA"/>
</dbReference>
<keyword evidence="2" id="KW-1185">Reference proteome</keyword>
<dbReference type="Proteomes" id="UP000006729">
    <property type="component" value="Chromosome 3"/>
</dbReference>
<protein>
    <submittedName>
        <fullName evidence="1">Uncharacterized protein</fullName>
    </submittedName>
</protein>
<proteinExistence type="predicted"/>
<organism evidence="1 2">
    <name type="scientific">Populus trichocarpa</name>
    <name type="common">Western balsam poplar</name>
    <name type="synonym">Populus balsamifera subsp. trichocarpa</name>
    <dbReference type="NCBI Taxonomy" id="3694"/>
    <lineage>
        <taxon>Eukaryota</taxon>
        <taxon>Viridiplantae</taxon>
        <taxon>Streptophyta</taxon>
        <taxon>Embryophyta</taxon>
        <taxon>Tracheophyta</taxon>
        <taxon>Spermatophyta</taxon>
        <taxon>Magnoliopsida</taxon>
        <taxon>eudicotyledons</taxon>
        <taxon>Gunneridae</taxon>
        <taxon>Pentapetalae</taxon>
        <taxon>rosids</taxon>
        <taxon>fabids</taxon>
        <taxon>Malpighiales</taxon>
        <taxon>Salicaceae</taxon>
        <taxon>Saliceae</taxon>
        <taxon>Populus</taxon>
    </lineage>
</organism>
<evidence type="ECO:0000313" key="1">
    <source>
        <dbReference type="EMBL" id="KAI9398219.1"/>
    </source>
</evidence>
<comment type="caution">
    <text evidence="1">The sequence shown here is derived from an EMBL/GenBank/DDBJ whole genome shotgun (WGS) entry which is preliminary data.</text>
</comment>
<accession>A0ACC0T9F5</accession>
<reference evidence="1 2" key="1">
    <citation type="journal article" date="2006" name="Science">
        <title>The genome of black cottonwood, Populus trichocarpa (Torr. &amp; Gray).</title>
        <authorList>
            <person name="Tuskan G.A."/>
            <person name="Difazio S."/>
            <person name="Jansson S."/>
            <person name="Bohlmann J."/>
            <person name="Grigoriev I."/>
            <person name="Hellsten U."/>
            <person name="Putnam N."/>
            <person name="Ralph S."/>
            <person name="Rombauts S."/>
            <person name="Salamov A."/>
            <person name="Schein J."/>
            <person name="Sterck L."/>
            <person name="Aerts A."/>
            <person name="Bhalerao R.R."/>
            <person name="Bhalerao R.P."/>
            <person name="Blaudez D."/>
            <person name="Boerjan W."/>
            <person name="Brun A."/>
            <person name="Brunner A."/>
            <person name="Busov V."/>
            <person name="Campbell M."/>
            <person name="Carlson J."/>
            <person name="Chalot M."/>
            <person name="Chapman J."/>
            <person name="Chen G.L."/>
            <person name="Cooper D."/>
            <person name="Coutinho P.M."/>
            <person name="Couturier J."/>
            <person name="Covert S."/>
            <person name="Cronk Q."/>
            <person name="Cunningham R."/>
            <person name="Davis J."/>
            <person name="Degroeve S."/>
            <person name="Dejardin A."/>
            <person name="Depamphilis C."/>
            <person name="Detter J."/>
            <person name="Dirks B."/>
            <person name="Dubchak I."/>
            <person name="Duplessis S."/>
            <person name="Ehlting J."/>
            <person name="Ellis B."/>
            <person name="Gendler K."/>
            <person name="Goodstein D."/>
            <person name="Gribskov M."/>
            <person name="Grimwood J."/>
            <person name="Groover A."/>
            <person name="Gunter L."/>
            <person name="Hamberger B."/>
            <person name="Heinze B."/>
            <person name="Helariutta Y."/>
            <person name="Henrissat B."/>
            <person name="Holligan D."/>
            <person name="Holt R."/>
            <person name="Huang W."/>
            <person name="Islam-Faridi N."/>
            <person name="Jones S."/>
            <person name="Jones-Rhoades M."/>
            <person name="Jorgensen R."/>
            <person name="Joshi C."/>
            <person name="Kangasjarvi J."/>
            <person name="Karlsson J."/>
            <person name="Kelleher C."/>
            <person name="Kirkpatrick R."/>
            <person name="Kirst M."/>
            <person name="Kohler A."/>
            <person name="Kalluri U."/>
            <person name="Larimer F."/>
            <person name="Leebens-Mack J."/>
            <person name="Leple J.C."/>
            <person name="Locascio P."/>
            <person name="Lou Y."/>
            <person name="Lucas S."/>
            <person name="Martin F."/>
            <person name="Montanini B."/>
            <person name="Napoli C."/>
            <person name="Nelson D.R."/>
            <person name="Nelson C."/>
            <person name="Nieminen K."/>
            <person name="Nilsson O."/>
            <person name="Pereda V."/>
            <person name="Peter G."/>
            <person name="Philippe R."/>
            <person name="Pilate G."/>
            <person name="Poliakov A."/>
            <person name="Razumovskaya J."/>
            <person name="Richardson P."/>
            <person name="Rinaldi C."/>
            <person name="Ritland K."/>
            <person name="Rouze P."/>
            <person name="Ryaboy D."/>
            <person name="Schmutz J."/>
            <person name="Schrader J."/>
            <person name="Segerman B."/>
            <person name="Shin H."/>
            <person name="Siddiqui A."/>
            <person name="Sterky F."/>
            <person name="Terry A."/>
            <person name="Tsai C.J."/>
            <person name="Uberbacher E."/>
            <person name="Unneberg P."/>
            <person name="Vahala J."/>
            <person name="Wall K."/>
            <person name="Wessler S."/>
            <person name="Yang G."/>
            <person name="Yin T."/>
            <person name="Douglas C."/>
            <person name="Marra M."/>
            <person name="Sandberg G."/>
            <person name="Van de Peer Y."/>
            <person name="Rokhsar D."/>
        </authorList>
    </citation>
    <scope>NUCLEOTIDE SEQUENCE [LARGE SCALE GENOMIC DNA]</scope>
    <source>
        <strain evidence="2">cv. Nisqually</strain>
    </source>
</reference>
<gene>
    <name evidence="1" type="ORF">POPTR_003G148601v4</name>
</gene>
<name>A0ACC0T9F5_POPTR</name>
<sequence length="147" mass="17646">MELKNRVSILGRRAAEEMRGRGIIVVRQMNGRRKPAVMMGVGTVRRRIKNVIERRLEIGNCGGRRRNGRGRRKRKEKERRRRTSIRIKRRAGKMIKTRKGEERRLRRGREIGKWIRIKRGPERRSGQTESHDEDYDRSRDDNDYEQV</sequence>